<accession>A0A3M7TSD7</accession>
<dbReference type="Pfam" id="PF01569">
    <property type="entry name" value="PAP2"/>
    <property type="match status" value="1"/>
</dbReference>
<feature type="transmembrane region" description="Helical" evidence="1">
    <location>
        <begin position="190"/>
        <end position="208"/>
    </location>
</feature>
<dbReference type="Gene3D" id="1.20.144.10">
    <property type="entry name" value="Phosphatidic acid phosphatase type 2/haloperoxidase"/>
    <property type="match status" value="1"/>
</dbReference>
<keyword evidence="1" id="KW-0472">Membrane</keyword>
<proteinExistence type="predicted"/>
<evidence type="ECO:0000256" key="1">
    <source>
        <dbReference type="SAM" id="Phobius"/>
    </source>
</evidence>
<evidence type="ECO:0000313" key="3">
    <source>
        <dbReference type="EMBL" id="RNA68568.1"/>
    </source>
</evidence>
<reference evidence="3 4" key="1">
    <citation type="submission" date="2018-10" db="EMBL/GenBank/DDBJ databases">
        <title>Bacillus Keqinensis sp. nov., a moderately halophilic bacterium isolated from a saline-alkaline lake.</title>
        <authorList>
            <person name="Wang H."/>
        </authorList>
    </citation>
    <scope>NUCLEOTIDE SEQUENCE [LARGE SCALE GENOMIC DNA]</scope>
    <source>
        <strain evidence="3 4">KQ-3</strain>
    </source>
</reference>
<keyword evidence="1" id="KW-0812">Transmembrane</keyword>
<dbReference type="SMART" id="SM00014">
    <property type="entry name" value="acidPPc"/>
    <property type="match status" value="1"/>
</dbReference>
<protein>
    <submittedName>
        <fullName evidence="3">Phosphatase PAP2 family protein</fullName>
    </submittedName>
</protein>
<dbReference type="Proteomes" id="UP000278746">
    <property type="component" value="Unassembled WGS sequence"/>
</dbReference>
<feature type="transmembrane region" description="Helical" evidence="1">
    <location>
        <begin position="137"/>
        <end position="155"/>
    </location>
</feature>
<dbReference type="InterPro" id="IPR036938">
    <property type="entry name" value="PAP2/HPO_sf"/>
</dbReference>
<feature type="transmembrane region" description="Helical" evidence="1">
    <location>
        <begin position="60"/>
        <end position="78"/>
    </location>
</feature>
<comment type="caution">
    <text evidence="3">The sequence shown here is derived from an EMBL/GenBank/DDBJ whole genome shotgun (WGS) entry which is preliminary data.</text>
</comment>
<feature type="transmembrane region" description="Helical" evidence="1">
    <location>
        <begin position="85"/>
        <end position="107"/>
    </location>
</feature>
<dbReference type="CDD" id="cd03392">
    <property type="entry name" value="PAP2_like_2"/>
    <property type="match status" value="1"/>
</dbReference>
<keyword evidence="1" id="KW-1133">Transmembrane helix</keyword>
<evidence type="ECO:0000313" key="4">
    <source>
        <dbReference type="Proteomes" id="UP000278746"/>
    </source>
</evidence>
<feature type="domain" description="Phosphatidic acid phosphatase type 2/haloperoxidase" evidence="2">
    <location>
        <begin position="83"/>
        <end position="205"/>
    </location>
</feature>
<name>A0A3M7TSD7_9BACI</name>
<organism evidence="3 4">
    <name type="scientific">Alteribacter keqinensis</name>
    <dbReference type="NCBI Taxonomy" id="2483800"/>
    <lineage>
        <taxon>Bacteria</taxon>
        <taxon>Bacillati</taxon>
        <taxon>Bacillota</taxon>
        <taxon>Bacilli</taxon>
        <taxon>Bacillales</taxon>
        <taxon>Bacillaceae</taxon>
        <taxon>Alteribacter</taxon>
    </lineage>
</organism>
<dbReference type="PANTHER" id="PTHR14969">
    <property type="entry name" value="SPHINGOSINE-1-PHOSPHATE PHOSPHOHYDROLASE"/>
    <property type="match status" value="1"/>
</dbReference>
<gene>
    <name evidence="3" type="ORF">EBO34_00950</name>
</gene>
<dbReference type="AlphaFoldDB" id="A0A3M7TSD7"/>
<dbReference type="EMBL" id="RHIB01000001">
    <property type="protein sequence ID" value="RNA68568.1"/>
    <property type="molecule type" value="Genomic_DNA"/>
</dbReference>
<evidence type="ECO:0000259" key="2">
    <source>
        <dbReference type="SMART" id="SM00014"/>
    </source>
</evidence>
<dbReference type="SUPFAM" id="SSF48317">
    <property type="entry name" value="Acid phosphatase/Vanadium-dependent haloperoxidase"/>
    <property type="match status" value="1"/>
</dbReference>
<dbReference type="RefSeq" id="WP_122896093.1">
    <property type="nucleotide sequence ID" value="NZ_RHIB01000001.1"/>
</dbReference>
<keyword evidence="4" id="KW-1185">Reference proteome</keyword>
<sequence length="220" mass="24992">MASTYKYQKILAVNCFFLFILVSVLSIQNHLTALDQVIIRTVQAPLTPFITGLMEKATKIGSGEVILIITVITGFYLIMKKMFGYTILLISLVFGGILLNFALKVLFQRERPGEMSVIEVFGYSLELSSYSFPSGHTMRSVILFSFFIYLCYQLISKQLIKLTATLFLLGIILTVSLSRIVTGAHFPTDILAAVTISIFWFYVCLIAYRKWFTVFNRKTR</sequence>
<dbReference type="PANTHER" id="PTHR14969:SF13">
    <property type="entry name" value="AT30094P"/>
    <property type="match status" value="1"/>
</dbReference>
<dbReference type="OrthoDB" id="9789113at2"/>
<dbReference type="InterPro" id="IPR000326">
    <property type="entry name" value="PAP2/HPO"/>
</dbReference>
<feature type="transmembrane region" description="Helical" evidence="1">
    <location>
        <begin position="162"/>
        <end position="184"/>
    </location>
</feature>